<evidence type="ECO:0000256" key="2">
    <source>
        <dbReference type="ARBA" id="ARBA00022801"/>
    </source>
</evidence>
<dbReference type="GO" id="GO:0009245">
    <property type="term" value="P:lipid A biosynthetic process"/>
    <property type="evidence" value="ECO:0007669"/>
    <property type="project" value="TreeGrafter"/>
</dbReference>
<dbReference type="GO" id="GO:0008758">
    <property type="term" value="F:UDP-2,3-diacylglucosamine hydrolase activity"/>
    <property type="evidence" value="ECO:0007669"/>
    <property type="project" value="TreeGrafter"/>
</dbReference>
<gene>
    <name evidence="5" type="ORF">JIN84_08535</name>
</gene>
<keyword evidence="3" id="KW-0812">Transmembrane</keyword>
<protein>
    <submittedName>
        <fullName evidence="5">Metallophosphoesterase</fullName>
    </submittedName>
</protein>
<dbReference type="PANTHER" id="PTHR31302:SF31">
    <property type="entry name" value="PHOSPHODIESTERASE YAEI"/>
    <property type="match status" value="1"/>
</dbReference>
<feature type="transmembrane region" description="Helical" evidence="3">
    <location>
        <begin position="21"/>
        <end position="39"/>
    </location>
</feature>
<evidence type="ECO:0000313" key="6">
    <source>
        <dbReference type="Proteomes" id="UP000600139"/>
    </source>
</evidence>
<dbReference type="Proteomes" id="UP000600139">
    <property type="component" value="Unassembled WGS sequence"/>
</dbReference>
<dbReference type="AlphaFoldDB" id="A0A934VB05"/>
<dbReference type="RefSeq" id="WP_200350619.1">
    <property type="nucleotide sequence ID" value="NZ_BAABHZ010000008.1"/>
</dbReference>
<organism evidence="5 6">
    <name type="scientific">Luteolibacter yonseiensis</name>
    <dbReference type="NCBI Taxonomy" id="1144680"/>
    <lineage>
        <taxon>Bacteria</taxon>
        <taxon>Pseudomonadati</taxon>
        <taxon>Verrucomicrobiota</taxon>
        <taxon>Verrucomicrobiia</taxon>
        <taxon>Verrucomicrobiales</taxon>
        <taxon>Verrucomicrobiaceae</taxon>
        <taxon>Luteolibacter</taxon>
    </lineage>
</organism>
<dbReference type="EMBL" id="JAENIK010000009">
    <property type="protein sequence ID" value="MBK1815660.1"/>
    <property type="molecule type" value="Genomic_DNA"/>
</dbReference>
<comment type="caution">
    <text evidence="5">The sequence shown here is derived from an EMBL/GenBank/DDBJ whole genome shotgun (WGS) entry which is preliminary data.</text>
</comment>
<proteinExistence type="predicted"/>
<reference evidence="5" key="1">
    <citation type="submission" date="2021-01" db="EMBL/GenBank/DDBJ databases">
        <title>Modified the classification status of verrucomicrobia.</title>
        <authorList>
            <person name="Feng X."/>
        </authorList>
    </citation>
    <scope>NUCLEOTIDE SEQUENCE</scope>
    <source>
        <strain evidence="5">JCM 18052</strain>
    </source>
</reference>
<evidence type="ECO:0000313" key="5">
    <source>
        <dbReference type="EMBL" id="MBK1815660.1"/>
    </source>
</evidence>
<name>A0A934VB05_9BACT</name>
<dbReference type="InterPro" id="IPR004843">
    <property type="entry name" value="Calcineurin-like_PHP"/>
</dbReference>
<keyword evidence="3" id="KW-1133">Transmembrane helix</keyword>
<keyword evidence="3" id="KW-0472">Membrane</keyword>
<evidence type="ECO:0000259" key="4">
    <source>
        <dbReference type="Pfam" id="PF00149"/>
    </source>
</evidence>
<dbReference type="InterPro" id="IPR051158">
    <property type="entry name" value="Metallophosphoesterase_sf"/>
</dbReference>
<keyword evidence="6" id="KW-1185">Reference proteome</keyword>
<dbReference type="PANTHER" id="PTHR31302">
    <property type="entry name" value="TRANSMEMBRANE PROTEIN WITH METALLOPHOSPHOESTERASE DOMAIN-RELATED"/>
    <property type="match status" value="1"/>
</dbReference>
<dbReference type="CDD" id="cd07385">
    <property type="entry name" value="MPP_YkuE_C"/>
    <property type="match status" value="1"/>
</dbReference>
<dbReference type="InterPro" id="IPR029052">
    <property type="entry name" value="Metallo-depent_PP-like"/>
</dbReference>
<evidence type="ECO:0000256" key="1">
    <source>
        <dbReference type="ARBA" id="ARBA00022723"/>
    </source>
</evidence>
<dbReference type="Pfam" id="PF00149">
    <property type="entry name" value="Metallophos"/>
    <property type="match status" value="1"/>
</dbReference>
<accession>A0A934VB05</accession>
<sequence>MQHDDTDALGTKPRLITRRRAAGLVLAGAAGCLIDGFAIEPDLLSVTRQDVACKKLPPALDGLKVCLLADFHFLPGTNDGLLDKIIARVRIEKPDLIALGGDYISSDVSVVQPLVEKLGQLRCAHGIFAIMGNHDGWCGDPAIIRRQFESKGISFLINQHSQLHIRGEKLALAGTDFVWKGRPDPVKTLKGVSADTPVIALVHEPDYFDTMTAGRNIQLQLSGHTHGGQCRVPVIGYAPRKVTFGKKYIYGTYTRGDSTLFVTRGVGTSGPRVRFACPPELAMLTLRAPVLS</sequence>
<dbReference type="SUPFAM" id="SSF56300">
    <property type="entry name" value="Metallo-dependent phosphatases"/>
    <property type="match status" value="1"/>
</dbReference>
<feature type="domain" description="Calcineurin-like phosphoesterase" evidence="4">
    <location>
        <begin position="64"/>
        <end position="227"/>
    </location>
</feature>
<evidence type="ECO:0000256" key="3">
    <source>
        <dbReference type="SAM" id="Phobius"/>
    </source>
</evidence>
<keyword evidence="1" id="KW-0479">Metal-binding</keyword>
<dbReference type="Gene3D" id="3.60.21.10">
    <property type="match status" value="1"/>
</dbReference>
<dbReference type="GO" id="GO:0046872">
    <property type="term" value="F:metal ion binding"/>
    <property type="evidence" value="ECO:0007669"/>
    <property type="project" value="UniProtKB-KW"/>
</dbReference>
<dbReference type="GO" id="GO:0016020">
    <property type="term" value="C:membrane"/>
    <property type="evidence" value="ECO:0007669"/>
    <property type="project" value="GOC"/>
</dbReference>
<keyword evidence="2" id="KW-0378">Hydrolase</keyword>